<evidence type="ECO:0000313" key="7">
    <source>
        <dbReference type="Proteomes" id="UP000474159"/>
    </source>
</evidence>
<dbReference type="PANTHER" id="PTHR30419:SF2">
    <property type="entry name" value="LYSR FAMILY TRANSCRIPTIONAL REGULATOR"/>
    <property type="match status" value="1"/>
</dbReference>
<accession>A0A6L3ST25</accession>
<dbReference type="Gene3D" id="3.40.190.290">
    <property type="match status" value="1"/>
</dbReference>
<organism evidence="6 7">
    <name type="scientific">Methylobacterium soli</name>
    <dbReference type="NCBI Taxonomy" id="553447"/>
    <lineage>
        <taxon>Bacteria</taxon>
        <taxon>Pseudomonadati</taxon>
        <taxon>Pseudomonadota</taxon>
        <taxon>Alphaproteobacteria</taxon>
        <taxon>Hyphomicrobiales</taxon>
        <taxon>Methylobacteriaceae</taxon>
        <taxon>Methylobacterium</taxon>
    </lineage>
</organism>
<dbReference type="Pfam" id="PF00126">
    <property type="entry name" value="HTH_1"/>
    <property type="match status" value="1"/>
</dbReference>
<dbReference type="SUPFAM" id="SSF53850">
    <property type="entry name" value="Periplasmic binding protein-like II"/>
    <property type="match status" value="1"/>
</dbReference>
<dbReference type="CDD" id="cd08421">
    <property type="entry name" value="PBP2_LTTR_like_1"/>
    <property type="match status" value="1"/>
</dbReference>
<evidence type="ECO:0000256" key="1">
    <source>
        <dbReference type="ARBA" id="ARBA00009437"/>
    </source>
</evidence>
<keyword evidence="3" id="KW-0238">DNA-binding</keyword>
<evidence type="ECO:0000313" key="6">
    <source>
        <dbReference type="EMBL" id="KAB1076598.1"/>
    </source>
</evidence>
<keyword evidence="7" id="KW-1185">Reference proteome</keyword>
<dbReference type="GO" id="GO:0005829">
    <property type="term" value="C:cytosol"/>
    <property type="evidence" value="ECO:0007669"/>
    <property type="project" value="TreeGrafter"/>
</dbReference>
<dbReference type="InterPro" id="IPR050950">
    <property type="entry name" value="HTH-type_LysR_regulators"/>
</dbReference>
<comment type="similarity">
    <text evidence="1">Belongs to the LysR transcriptional regulatory family.</text>
</comment>
<dbReference type="PROSITE" id="PS50931">
    <property type="entry name" value="HTH_LYSR"/>
    <property type="match status" value="1"/>
</dbReference>
<dbReference type="SUPFAM" id="SSF46785">
    <property type="entry name" value="Winged helix' DNA-binding domain"/>
    <property type="match status" value="1"/>
</dbReference>
<dbReference type="OrthoDB" id="9785974at2"/>
<evidence type="ECO:0000256" key="3">
    <source>
        <dbReference type="ARBA" id="ARBA00023125"/>
    </source>
</evidence>
<sequence length="281" mass="30542">MCEEGTLTGAARREAIAPSAVSKRLAELEQTLGIALFQRRATGMVATPSGDTLLHHARRMLRNAEQAALELAEHAKGVRGFVRMLANLSAIVQFLPEDLRGFLAAQPALRVELEERPSNRVVAGVRDGAADLGICAGDTPTHDLASLPYRRDRLVLVMRADHPLAGHPELPFSATLDHDHVGLHAESSIYGSVRAEAQRLGRPLRLRVHVPSFDAVCRMSQAKLGLGVVPSGVFDLLGPQMRLTAVPLTDAWAHRELRIVTRQTALPPAARLLLDHLLVEI</sequence>
<dbReference type="InterPro" id="IPR000847">
    <property type="entry name" value="LysR_HTH_N"/>
</dbReference>
<dbReference type="Gene3D" id="1.10.10.10">
    <property type="entry name" value="Winged helix-like DNA-binding domain superfamily/Winged helix DNA-binding domain"/>
    <property type="match status" value="1"/>
</dbReference>
<dbReference type="PANTHER" id="PTHR30419">
    <property type="entry name" value="HTH-TYPE TRANSCRIPTIONAL REGULATOR YBHD"/>
    <property type="match status" value="1"/>
</dbReference>
<protein>
    <submittedName>
        <fullName evidence="6">LysR family transcriptional regulator</fullName>
    </submittedName>
</protein>
<dbReference type="GO" id="GO:0003677">
    <property type="term" value="F:DNA binding"/>
    <property type="evidence" value="ECO:0007669"/>
    <property type="project" value="UniProtKB-KW"/>
</dbReference>
<dbReference type="EMBL" id="VZZK01000029">
    <property type="protein sequence ID" value="KAB1076598.1"/>
    <property type="molecule type" value="Genomic_DNA"/>
</dbReference>
<dbReference type="InterPro" id="IPR036390">
    <property type="entry name" value="WH_DNA-bd_sf"/>
</dbReference>
<gene>
    <name evidence="6" type="ORF">F6X53_22925</name>
</gene>
<reference evidence="6 7" key="1">
    <citation type="submission" date="2019-09" db="EMBL/GenBank/DDBJ databases">
        <title>YIM 48816 draft genome.</title>
        <authorList>
            <person name="Jiang L."/>
        </authorList>
    </citation>
    <scope>NUCLEOTIDE SEQUENCE [LARGE SCALE GENOMIC DNA]</scope>
    <source>
        <strain evidence="6 7">YIM 48816</strain>
    </source>
</reference>
<feature type="domain" description="HTH lysR-type" evidence="5">
    <location>
        <begin position="1"/>
        <end position="47"/>
    </location>
</feature>
<keyword evidence="2" id="KW-0805">Transcription regulation</keyword>
<evidence type="ECO:0000259" key="5">
    <source>
        <dbReference type="PROSITE" id="PS50931"/>
    </source>
</evidence>
<name>A0A6L3ST25_9HYPH</name>
<dbReference type="InterPro" id="IPR036388">
    <property type="entry name" value="WH-like_DNA-bd_sf"/>
</dbReference>
<dbReference type="Proteomes" id="UP000474159">
    <property type="component" value="Unassembled WGS sequence"/>
</dbReference>
<proteinExistence type="inferred from homology"/>
<dbReference type="InterPro" id="IPR005119">
    <property type="entry name" value="LysR_subst-bd"/>
</dbReference>
<dbReference type="Pfam" id="PF03466">
    <property type="entry name" value="LysR_substrate"/>
    <property type="match status" value="1"/>
</dbReference>
<evidence type="ECO:0000256" key="2">
    <source>
        <dbReference type="ARBA" id="ARBA00023015"/>
    </source>
</evidence>
<keyword evidence="4" id="KW-0804">Transcription</keyword>
<comment type="caution">
    <text evidence="6">The sequence shown here is derived from an EMBL/GenBank/DDBJ whole genome shotgun (WGS) entry which is preliminary data.</text>
</comment>
<dbReference type="GO" id="GO:0003700">
    <property type="term" value="F:DNA-binding transcription factor activity"/>
    <property type="evidence" value="ECO:0007669"/>
    <property type="project" value="InterPro"/>
</dbReference>
<dbReference type="AlphaFoldDB" id="A0A6L3ST25"/>
<evidence type="ECO:0000256" key="4">
    <source>
        <dbReference type="ARBA" id="ARBA00023163"/>
    </source>
</evidence>